<feature type="region of interest" description="Disordered" evidence="1">
    <location>
        <begin position="40"/>
        <end position="68"/>
    </location>
</feature>
<accession>A0A0R3SFF4</accession>
<dbReference type="Proteomes" id="UP000274504">
    <property type="component" value="Unassembled WGS sequence"/>
</dbReference>
<reference evidence="4" key="1">
    <citation type="submission" date="2017-02" db="UniProtKB">
        <authorList>
            <consortium name="WormBaseParasite"/>
        </authorList>
    </citation>
    <scope>IDENTIFICATION</scope>
</reference>
<gene>
    <name evidence="2" type="ORF">HDID_LOCUS3564</name>
</gene>
<sequence>MSYPSEYSLKSAQGAPLHHSRSSSGNRFMNLLRSLFRPTPEASSRNYAPIPPRPASISLKNRKTEPPFRPTYQYETLLNNRDLATSNNMALSGTHLSKPSSPVIPYRICNRNQYYSPQIRRSNNSNFYAQSSGIQGIRIVNLDSQPTQLVRTFSYHRPGEKSVIKCDHRPIYSKSVEINISDPVPYRVIQQPSTVINQQSLLPSAVSEPRKKKVISVANIPIETQYIQPQLCISNAREKEITLKREYSDTFSQQTDYSSQEESRRKMEIKERILSDWEHSWRHGDHKLDGSFSSLGTNREEPSMVGSKASLYSFALISRSDFAFSG</sequence>
<dbReference type="WBParaSite" id="HDID_0000356601-mRNA-1">
    <property type="protein sequence ID" value="HDID_0000356601-mRNA-1"/>
    <property type="gene ID" value="HDID_0000356601"/>
</dbReference>
<evidence type="ECO:0000313" key="3">
    <source>
        <dbReference type="Proteomes" id="UP000274504"/>
    </source>
</evidence>
<name>A0A0R3SFF4_HYMDI</name>
<evidence type="ECO:0000313" key="2">
    <source>
        <dbReference type="EMBL" id="VDL35120.1"/>
    </source>
</evidence>
<dbReference type="OrthoDB" id="10438393at2759"/>
<dbReference type="AlphaFoldDB" id="A0A0R3SFF4"/>
<dbReference type="EMBL" id="UYSG01001110">
    <property type="protein sequence ID" value="VDL35120.1"/>
    <property type="molecule type" value="Genomic_DNA"/>
</dbReference>
<feature type="region of interest" description="Disordered" evidence="1">
    <location>
        <begin position="1"/>
        <end position="24"/>
    </location>
</feature>
<evidence type="ECO:0000256" key="1">
    <source>
        <dbReference type="SAM" id="MobiDB-lite"/>
    </source>
</evidence>
<proteinExistence type="predicted"/>
<evidence type="ECO:0000313" key="4">
    <source>
        <dbReference type="WBParaSite" id="HDID_0000356601-mRNA-1"/>
    </source>
</evidence>
<reference evidence="2 3" key="2">
    <citation type="submission" date="2018-11" db="EMBL/GenBank/DDBJ databases">
        <authorList>
            <consortium name="Pathogen Informatics"/>
        </authorList>
    </citation>
    <scope>NUCLEOTIDE SEQUENCE [LARGE SCALE GENOMIC DNA]</scope>
</reference>
<protein>
    <submittedName>
        <fullName evidence="2 4">Uncharacterized protein</fullName>
    </submittedName>
</protein>
<organism evidence="4">
    <name type="scientific">Hymenolepis diminuta</name>
    <name type="common">Rat tapeworm</name>
    <dbReference type="NCBI Taxonomy" id="6216"/>
    <lineage>
        <taxon>Eukaryota</taxon>
        <taxon>Metazoa</taxon>
        <taxon>Spiralia</taxon>
        <taxon>Lophotrochozoa</taxon>
        <taxon>Platyhelminthes</taxon>
        <taxon>Cestoda</taxon>
        <taxon>Eucestoda</taxon>
        <taxon>Cyclophyllidea</taxon>
        <taxon>Hymenolepididae</taxon>
        <taxon>Hymenolepis</taxon>
    </lineage>
</organism>